<accession>A0A7W7KQ44</accession>
<dbReference type="RefSeq" id="WP_184594870.1">
    <property type="nucleotide sequence ID" value="NZ_JACHLI010000027.1"/>
</dbReference>
<comment type="caution">
    <text evidence="5">The sequence shown here is derived from an EMBL/GenBank/DDBJ whole genome shotgun (WGS) entry which is preliminary data.</text>
</comment>
<dbReference type="SUPFAM" id="SSF82679">
    <property type="entry name" value="N-utilization substance G protein NusG, N-terminal domain"/>
    <property type="match status" value="1"/>
</dbReference>
<dbReference type="PANTHER" id="PTHR30265:SF7">
    <property type="entry name" value="TRANSCRIPTION ANTITERMINATION PROTEIN RFAH"/>
    <property type="match status" value="1"/>
</dbReference>
<evidence type="ECO:0000256" key="1">
    <source>
        <dbReference type="ARBA" id="ARBA00022814"/>
    </source>
</evidence>
<organism evidence="5 6">
    <name type="scientific">Pseudomonas nitroreducens</name>
    <dbReference type="NCBI Taxonomy" id="46680"/>
    <lineage>
        <taxon>Bacteria</taxon>
        <taxon>Pseudomonadati</taxon>
        <taxon>Pseudomonadota</taxon>
        <taxon>Gammaproteobacteria</taxon>
        <taxon>Pseudomonadales</taxon>
        <taxon>Pseudomonadaceae</taxon>
        <taxon>Pseudomonas</taxon>
    </lineage>
</organism>
<dbReference type="AlphaFoldDB" id="A0A7W7KQ44"/>
<dbReference type="GO" id="GO:0005829">
    <property type="term" value="C:cytosol"/>
    <property type="evidence" value="ECO:0007669"/>
    <property type="project" value="TreeGrafter"/>
</dbReference>
<dbReference type="Gene3D" id="3.30.70.940">
    <property type="entry name" value="NusG, N-terminal domain"/>
    <property type="match status" value="1"/>
</dbReference>
<evidence type="ECO:0000313" key="5">
    <source>
        <dbReference type="EMBL" id="MBB4866413.1"/>
    </source>
</evidence>
<evidence type="ECO:0000313" key="6">
    <source>
        <dbReference type="Proteomes" id="UP000566995"/>
    </source>
</evidence>
<dbReference type="InterPro" id="IPR010215">
    <property type="entry name" value="Transcription_antiterm_RfaH"/>
</dbReference>
<dbReference type="GO" id="GO:0031564">
    <property type="term" value="P:transcription antitermination"/>
    <property type="evidence" value="ECO:0007669"/>
    <property type="project" value="UniProtKB-KW"/>
</dbReference>
<dbReference type="InterPro" id="IPR036735">
    <property type="entry name" value="NGN_dom_sf"/>
</dbReference>
<evidence type="ECO:0000256" key="3">
    <source>
        <dbReference type="ARBA" id="ARBA00023163"/>
    </source>
</evidence>
<dbReference type="Pfam" id="PF02357">
    <property type="entry name" value="NusG"/>
    <property type="match status" value="1"/>
</dbReference>
<dbReference type="InterPro" id="IPR043425">
    <property type="entry name" value="NusG-like"/>
</dbReference>
<dbReference type="SMART" id="SM00738">
    <property type="entry name" value="NGN"/>
    <property type="match status" value="1"/>
</dbReference>
<protein>
    <submittedName>
        <fullName evidence="5">Transcriptional antiterminator RfaH</fullName>
    </submittedName>
</protein>
<gene>
    <name evidence="5" type="ORF">HNP46_005318</name>
</gene>
<dbReference type="PANTHER" id="PTHR30265">
    <property type="entry name" value="RHO-INTERACTING TRANSCRIPTION TERMINATION FACTOR NUSG"/>
    <property type="match status" value="1"/>
</dbReference>
<dbReference type="CDD" id="cd09892">
    <property type="entry name" value="NGN_SP_RfaH"/>
    <property type="match status" value="1"/>
</dbReference>
<reference evidence="5 6" key="1">
    <citation type="submission" date="2020-08" db="EMBL/GenBank/DDBJ databases">
        <title>Functional genomics of gut bacteria from endangered species of beetles.</title>
        <authorList>
            <person name="Carlos-Shanley C."/>
        </authorList>
    </citation>
    <scope>NUCLEOTIDE SEQUENCE [LARGE SCALE GENOMIC DNA]</scope>
    <source>
        <strain evidence="5 6">S00179</strain>
    </source>
</reference>
<dbReference type="Proteomes" id="UP000566995">
    <property type="component" value="Unassembled WGS sequence"/>
</dbReference>
<dbReference type="NCBIfam" id="TIGR01955">
    <property type="entry name" value="RfaH"/>
    <property type="match status" value="1"/>
</dbReference>
<name>A0A7W7KQ44_PSENT</name>
<keyword evidence="3" id="KW-0804">Transcription</keyword>
<dbReference type="GO" id="GO:0006354">
    <property type="term" value="P:DNA-templated transcription elongation"/>
    <property type="evidence" value="ECO:0007669"/>
    <property type="project" value="InterPro"/>
</dbReference>
<feature type="domain" description="NusG-like N-terminal" evidence="4">
    <location>
        <begin position="6"/>
        <end position="105"/>
    </location>
</feature>
<keyword evidence="1" id="KW-0889">Transcription antitermination</keyword>
<evidence type="ECO:0000259" key="4">
    <source>
        <dbReference type="SMART" id="SM00738"/>
    </source>
</evidence>
<proteinExistence type="predicted"/>
<dbReference type="InterPro" id="IPR006645">
    <property type="entry name" value="NGN-like_dom"/>
</dbReference>
<keyword evidence="2" id="KW-0805">Transcription regulation</keyword>
<dbReference type="EMBL" id="JACHLI010000027">
    <property type="protein sequence ID" value="MBB4866413.1"/>
    <property type="molecule type" value="Genomic_DNA"/>
</dbReference>
<sequence length="165" mass="19197">MQATFQKRWYLVQCKPRQDARALENLQYQGYLCLFPTRQIESLRNGKLSCQEEPLFPGYIFIELDNEKDNWMPIRSTRGVSHIVRFGAMPLQVRNEVIDKFRTPQPLKKAEFNQGEKVVINCLGTNEIDAIFLKKDGAERSVLLLNLLQRELQIKTANKNISRAN</sequence>
<evidence type="ECO:0000256" key="2">
    <source>
        <dbReference type="ARBA" id="ARBA00023015"/>
    </source>
</evidence>
<dbReference type="NCBIfam" id="NF006534">
    <property type="entry name" value="PRK09014.1"/>
    <property type="match status" value="1"/>
</dbReference>